<dbReference type="EMBL" id="BAUV01000008">
    <property type="protein sequence ID" value="GAE34435.1"/>
    <property type="molecule type" value="Genomic_DNA"/>
</dbReference>
<sequence>MNKQLSLLYVPQTRVFQTFIIALMTIMVFSGFANGVSAERPNVKTIYHIYIDNEHIGTLLDDQPVYQYMTELLDSTKGQYSDVSLQVAEEVRVLPEFVFTEIEEDQSVLDSLEEQLTVQAEVTALMLGEEAIIHLASKKEAKQVIQDLITQYVDEETYSQFIEEEKNVDALEIGETIFTDISLTEELVEKEVLASPQDILTVEEAVNKLTKGVLEEQTYTVKEGDVLGTIADNHNLSTSNY</sequence>
<reference evidence="3 4" key="1">
    <citation type="journal article" date="2014" name="Genome Announc.">
        <title>Draft Genome Sequences of Three Alkaliphilic Bacillus Strains, Bacillus wakoensis JCM 9140T, Bacillus akibai JCM 9157T, and Bacillus hemicellulosilyticus JCM 9152T.</title>
        <authorList>
            <person name="Yuki M."/>
            <person name="Oshima K."/>
            <person name="Suda W."/>
            <person name="Oshida Y."/>
            <person name="Kitamura K."/>
            <person name="Iida T."/>
            <person name="Hattori M."/>
            <person name="Ohkuma M."/>
        </authorList>
    </citation>
    <scope>NUCLEOTIDE SEQUENCE [LARGE SCALE GENOMIC DNA]</scope>
    <source>
        <strain evidence="3 4">JCM 9157</strain>
    </source>
</reference>
<dbReference type="AlphaFoldDB" id="W4QQS2"/>
<evidence type="ECO:0000259" key="2">
    <source>
        <dbReference type="PROSITE" id="PS51782"/>
    </source>
</evidence>
<feature type="domain" description="LysM" evidence="2">
    <location>
        <begin position="217"/>
        <end position="241"/>
    </location>
</feature>
<name>W4QQS2_HALA3</name>
<evidence type="ECO:0000313" key="4">
    <source>
        <dbReference type="Proteomes" id="UP000018896"/>
    </source>
</evidence>
<keyword evidence="1" id="KW-0472">Membrane</keyword>
<evidence type="ECO:0000313" key="3">
    <source>
        <dbReference type="EMBL" id="GAE34435.1"/>
    </source>
</evidence>
<dbReference type="eggNOG" id="COG3583">
    <property type="taxonomic scope" value="Bacteria"/>
</dbReference>
<dbReference type="PROSITE" id="PS51782">
    <property type="entry name" value="LYSM"/>
    <property type="match status" value="1"/>
</dbReference>
<dbReference type="RefSeq" id="WP_052012992.1">
    <property type="nucleotide sequence ID" value="NZ_BAUV01000008.1"/>
</dbReference>
<keyword evidence="1" id="KW-1133">Transmembrane helix</keyword>
<feature type="transmembrane region" description="Helical" evidence="1">
    <location>
        <begin position="15"/>
        <end position="36"/>
    </location>
</feature>
<proteinExistence type="predicted"/>
<protein>
    <recommendedName>
        <fullName evidence="2">LysM domain-containing protein</fullName>
    </recommendedName>
</protein>
<dbReference type="STRING" id="1236973.JCM9157_1491"/>
<keyword evidence="1" id="KW-0812">Transmembrane</keyword>
<organism evidence="3 4">
    <name type="scientific">Halalkalibacter akibai (strain ATCC 43226 / DSM 21942 / CIP 109018 / JCM 9157 / 1139)</name>
    <name type="common">Bacillus akibai</name>
    <dbReference type="NCBI Taxonomy" id="1236973"/>
    <lineage>
        <taxon>Bacteria</taxon>
        <taxon>Bacillati</taxon>
        <taxon>Bacillota</taxon>
        <taxon>Bacilli</taxon>
        <taxon>Bacillales</taxon>
        <taxon>Bacillaceae</taxon>
        <taxon>Halalkalibacter</taxon>
    </lineage>
</organism>
<gene>
    <name evidence="3" type="ORF">JCM9157_1491</name>
</gene>
<comment type="caution">
    <text evidence="3">The sequence shown here is derived from an EMBL/GenBank/DDBJ whole genome shotgun (WGS) entry which is preliminary data.</text>
</comment>
<dbReference type="Proteomes" id="UP000018896">
    <property type="component" value="Unassembled WGS sequence"/>
</dbReference>
<keyword evidence="4" id="KW-1185">Reference proteome</keyword>
<accession>W4QQS2</accession>
<dbReference type="InterPro" id="IPR018392">
    <property type="entry name" value="LysM"/>
</dbReference>
<evidence type="ECO:0000256" key="1">
    <source>
        <dbReference type="SAM" id="Phobius"/>
    </source>
</evidence>